<dbReference type="STRING" id="314225.ELI_14580"/>
<sequence length="156" mass="16898">MFDGIEPYWVWVIIGLVLAALEILVPGVYLIWLAVAALLTGLLTFVFDPGLPLQIVNFVFIALIAAFSAKRILRDRPIASADPLMNKRGGRLVGETAIVVQAFEGGTGRIHIGDGDWLAKGVDLEIGERVRVTGHEGAILLVEPMNLIENTPRGES</sequence>
<reference evidence="8" key="1">
    <citation type="journal article" date="2009" name="J. Bacteriol.">
        <title>Complete genome sequence of Erythrobacter litoralis HTCC2594.</title>
        <authorList>
            <person name="Oh H.M."/>
            <person name="Giovannoni S.J."/>
            <person name="Ferriera S."/>
            <person name="Johnson J."/>
            <person name="Cho J.C."/>
        </authorList>
    </citation>
    <scope>NUCLEOTIDE SEQUENCE [LARGE SCALE GENOMIC DNA]</scope>
    <source>
        <strain evidence="8">HTCC2594</strain>
    </source>
</reference>
<keyword evidence="2 5" id="KW-0812">Transmembrane</keyword>
<dbReference type="Pfam" id="PF01957">
    <property type="entry name" value="NfeD"/>
    <property type="match status" value="1"/>
</dbReference>
<protein>
    <recommendedName>
        <fullName evidence="6">NfeD-like C-terminal domain-containing protein</fullName>
    </recommendedName>
</protein>
<evidence type="ECO:0000259" key="6">
    <source>
        <dbReference type="Pfam" id="PF01957"/>
    </source>
</evidence>
<dbReference type="PANTHER" id="PTHR33507:SF3">
    <property type="entry name" value="INNER MEMBRANE PROTEIN YBBJ"/>
    <property type="match status" value="1"/>
</dbReference>
<accession>Q2N5N3</accession>
<evidence type="ECO:0000256" key="1">
    <source>
        <dbReference type="ARBA" id="ARBA00004141"/>
    </source>
</evidence>
<evidence type="ECO:0000256" key="4">
    <source>
        <dbReference type="ARBA" id="ARBA00023136"/>
    </source>
</evidence>
<dbReference type="KEGG" id="eli:ELI_14580"/>
<dbReference type="GO" id="GO:0005886">
    <property type="term" value="C:plasma membrane"/>
    <property type="evidence" value="ECO:0007669"/>
    <property type="project" value="TreeGrafter"/>
</dbReference>
<comment type="subcellular location">
    <subcellularLocation>
        <location evidence="1">Membrane</location>
        <topology evidence="1">Multi-pass membrane protein</topology>
    </subcellularLocation>
</comment>
<dbReference type="RefSeq" id="WP_011415830.1">
    <property type="nucleotide sequence ID" value="NC_007722.1"/>
</dbReference>
<keyword evidence="4 5" id="KW-0472">Membrane</keyword>
<name>Q2N5N3_ERYLH</name>
<proteinExistence type="predicted"/>
<evidence type="ECO:0000256" key="5">
    <source>
        <dbReference type="SAM" id="Phobius"/>
    </source>
</evidence>
<dbReference type="Gene3D" id="2.40.50.140">
    <property type="entry name" value="Nucleic acid-binding proteins"/>
    <property type="match status" value="1"/>
</dbReference>
<dbReference type="PANTHER" id="PTHR33507">
    <property type="entry name" value="INNER MEMBRANE PROTEIN YBBJ"/>
    <property type="match status" value="1"/>
</dbReference>
<evidence type="ECO:0000313" key="8">
    <source>
        <dbReference type="Proteomes" id="UP000008808"/>
    </source>
</evidence>
<keyword evidence="8" id="KW-1185">Reference proteome</keyword>
<dbReference type="InterPro" id="IPR002810">
    <property type="entry name" value="NfeD-like_C"/>
</dbReference>
<dbReference type="eggNOG" id="COG1585">
    <property type="taxonomic scope" value="Bacteria"/>
</dbReference>
<dbReference type="HOGENOM" id="CLU_116732_4_3_5"/>
<dbReference type="EMBL" id="CP000157">
    <property type="protein sequence ID" value="ABC65008.1"/>
    <property type="molecule type" value="Genomic_DNA"/>
</dbReference>
<keyword evidence="3 5" id="KW-1133">Transmembrane helix</keyword>
<gene>
    <name evidence="7" type="ordered locus">ELI_14580</name>
</gene>
<feature type="domain" description="NfeD-like C-terminal" evidence="6">
    <location>
        <begin position="91"/>
        <end position="144"/>
    </location>
</feature>
<dbReference type="InterPro" id="IPR012340">
    <property type="entry name" value="NA-bd_OB-fold"/>
</dbReference>
<dbReference type="Proteomes" id="UP000008808">
    <property type="component" value="Chromosome"/>
</dbReference>
<dbReference type="InterPro" id="IPR052165">
    <property type="entry name" value="Membrane_assoc_protease"/>
</dbReference>
<organism evidence="7 8">
    <name type="scientific">Erythrobacter litoralis (strain HTCC2594)</name>
    <dbReference type="NCBI Taxonomy" id="314225"/>
    <lineage>
        <taxon>Bacteria</taxon>
        <taxon>Pseudomonadati</taxon>
        <taxon>Pseudomonadota</taxon>
        <taxon>Alphaproteobacteria</taxon>
        <taxon>Sphingomonadales</taxon>
        <taxon>Erythrobacteraceae</taxon>
        <taxon>Erythrobacter/Porphyrobacter group</taxon>
        <taxon>Erythrobacter</taxon>
    </lineage>
</organism>
<feature type="transmembrane region" description="Helical" evidence="5">
    <location>
        <begin position="6"/>
        <end position="24"/>
    </location>
</feature>
<evidence type="ECO:0000313" key="7">
    <source>
        <dbReference type="EMBL" id="ABC65008.1"/>
    </source>
</evidence>
<evidence type="ECO:0000256" key="2">
    <source>
        <dbReference type="ARBA" id="ARBA00022692"/>
    </source>
</evidence>
<feature type="transmembrane region" description="Helical" evidence="5">
    <location>
        <begin position="53"/>
        <end position="69"/>
    </location>
</feature>
<dbReference type="AlphaFoldDB" id="Q2N5N3"/>
<dbReference type="SUPFAM" id="SSF141322">
    <property type="entry name" value="NfeD domain-like"/>
    <property type="match status" value="1"/>
</dbReference>
<evidence type="ECO:0000256" key="3">
    <source>
        <dbReference type="ARBA" id="ARBA00022989"/>
    </source>
</evidence>
<dbReference type="OrthoDB" id="9810336at2"/>